<dbReference type="PANTHER" id="PTHR47561:SF1">
    <property type="entry name" value="POLYSACCHARIDE DEACETYLASE FAMILY PROTEIN (AFU_ORTHOLOGUE AFUA_6G05030)"/>
    <property type="match status" value="1"/>
</dbReference>
<evidence type="ECO:0000313" key="2">
    <source>
        <dbReference type="EMBL" id="CAB4555558.1"/>
    </source>
</evidence>
<dbReference type="GO" id="GO:0005975">
    <property type="term" value="P:carbohydrate metabolic process"/>
    <property type="evidence" value="ECO:0007669"/>
    <property type="project" value="InterPro"/>
</dbReference>
<dbReference type="EMBL" id="CAEZTD010000016">
    <property type="protein sequence ID" value="CAB4555558.1"/>
    <property type="molecule type" value="Genomic_DNA"/>
</dbReference>
<dbReference type="SUPFAM" id="SSF88713">
    <property type="entry name" value="Glycoside hydrolase/deacetylase"/>
    <property type="match status" value="1"/>
</dbReference>
<dbReference type="PANTHER" id="PTHR47561">
    <property type="entry name" value="POLYSACCHARIDE DEACETYLASE FAMILY PROTEIN (AFU_ORTHOLOGUE AFUA_6G05030)"/>
    <property type="match status" value="1"/>
</dbReference>
<gene>
    <name evidence="2" type="ORF">UFOPK1591_00350</name>
</gene>
<dbReference type="CDD" id="cd10938">
    <property type="entry name" value="CE4_HpPgdA_like"/>
    <property type="match status" value="1"/>
</dbReference>
<dbReference type="Gene3D" id="3.20.20.370">
    <property type="entry name" value="Glycoside hydrolase/deacetylase"/>
    <property type="match status" value="1"/>
</dbReference>
<dbReference type="InterPro" id="IPR011330">
    <property type="entry name" value="Glyco_hydro/deAcase_b/a-brl"/>
</dbReference>
<accession>A0A6J6D183</accession>
<name>A0A6J6D183_9ZZZZ</name>
<evidence type="ECO:0000259" key="1">
    <source>
        <dbReference type="PROSITE" id="PS51677"/>
    </source>
</evidence>
<organism evidence="2">
    <name type="scientific">freshwater metagenome</name>
    <dbReference type="NCBI Taxonomy" id="449393"/>
    <lineage>
        <taxon>unclassified sequences</taxon>
        <taxon>metagenomes</taxon>
        <taxon>ecological metagenomes</taxon>
    </lineage>
</organism>
<dbReference type="InterPro" id="IPR002509">
    <property type="entry name" value="NODB_dom"/>
</dbReference>
<dbReference type="AlphaFoldDB" id="A0A6J6D183"/>
<protein>
    <submittedName>
        <fullName evidence="2">Unannotated protein</fullName>
    </submittedName>
</protein>
<dbReference type="GO" id="GO:0016810">
    <property type="term" value="F:hydrolase activity, acting on carbon-nitrogen (but not peptide) bonds"/>
    <property type="evidence" value="ECO:0007669"/>
    <property type="project" value="InterPro"/>
</dbReference>
<dbReference type="Pfam" id="PF01522">
    <property type="entry name" value="Polysacc_deac_1"/>
    <property type="match status" value="1"/>
</dbReference>
<proteinExistence type="predicted"/>
<sequence>MTNESSAIALPGGAKMAASFTFDVDGESAAIAADAGLATSMSAMSHQAYGPLVGVHRILDILEGHRMKSTFFVPGYTADRYPHVVKDIVAAGHEIAHHGYHHVQPTGLSEAQQIEQIDRGCDVLEKLSGSRPIGYRAPMWDLSWQMPRLLAERGFLYDSSLMDADAPYRLLADPDADASATASAESIIEIPIQWALDDWEQYCFVPGLTELGPIQTPRNAVELWRSELDGMRTYGGCWVLTNHPFLSGRPGRAAALNDLIGEVVAMPDVWTACLSDIAQHFAAHPLTARTVEPIRQPGVPS</sequence>
<dbReference type="PROSITE" id="PS51677">
    <property type="entry name" value="NODB"/>
    <property type="match status" value="1"/>
</dbReference>
<dbReference type="InterPro" id="IPR037950">
    <property type="entry name" value="PgdA-like"/>
</dbReference>
<feature type="domain" description="NodB homology" evidence="1">
    <location>
        <begin position="40"/>
        <end position="272"/>
    </location>
</feature>
<reference evidence="2" key="1">
    <citation type="submission" date="2020-05" db="EMBL/GenBank/DDBJ databases">
        <authorList>
            <person name="Chiriac C."/>
            <person name="Salcher M."/>
            <person name="Ghai R."/>
            <person name="Kavagutti S V."/>
        </authorList>
    </citation>
    <scope>NUCLEOTIDE SEQUENCE</scope>
</reference>